<dbReference type="Gene3D" id="3.90.320.10">
    <property type="match status" value="1"/>
</dbReference>
<dbReference type="EMBL" id="JABXOR010001070">
    <property type="protein sequence ID" value="NVP01907.1"/>
    <property type="molecule type" value="Genomic_DNA"/>
</dbReference>
<protein>
    <submittedName>
        <fullName evidence="3">YqaJ viral recombinase family protein</fullName>
    </submittedName>
</protein>
<dbReference type="Proteomes" id="UP000533429">
    <property type="component" value="Unassembled WGS sequence"/>
</dbReference>
<dbReference type="InterPro" id="IPR011335">
    <property type="entry name" value="Restrct_endonuc-II-like"/>
</dbReference>
<evidence type="ECO:0000313" key="4">
    <source>
        <dbReference type="Proteomes" id="UP000533429"/>
    </source>
</evidence>
<gene>
    <name evidence="3" type="ORF">HWA77_16960</name>
</gene>
<dbReference type="InterPro" id="IPR011604">
    <property type="entry name" value="PDDEXK-like_dom_sf"/>
</dbReference>
<dbReference type="NCBIfam" id="TIGR03033">
    <property type="entry name" value="phage_rel_nuc"/>
    <property type="match status" value="1"/>
</dbReference>
<dbReference type="Pfam" id="PF09588">
    <property type="entry name" value="YqaJ"/>
    <property type="match status" value="1"/>
</dbReference>
<feature type="domain" description="YqaJ viral recombinase" evidence="2">
    <location>
        <begin position="12"/>
        <end position="150"/>
    </location>
</feature>
<dbReference type="PANTHER" id="PTHR46609">
    <property type="entry name" value="EXONUCLEASE, PHAGE-TYPE/RECB, C-TERMINAL DOMAIN-CONTAINING PROTEIN"/>
    <property type="match status" value="1"/>
</dbReference>
<proteinExistence type="predicted"/>
<evidence type="ECO:0000256" key="1">
    <source>
        <dbReference type="SAM" id="Coils"/>
    </source>
</evidence>
<keyword evidence="1" id="KW-0175">Coiled coil</keyword>
<evidence type="ECO:0000313" key="3">
    <source>
        <dbReference type="EMBL" id="NVP01907.1"/>
    </source>
</evidence>
<sequence>MAIVDIKQRTDEWFAWRKQGITASMIPVILGESPYMTPYQLWAEAVGLKEPEDLSNNWHVQRGVAQEPEALAKVQERYGKLFVPCCIDSDTDSRFKASLDGLSIDGQKEVVEIKCPCETIYWEIVNQKTNSPAFRVYYGQVQWQMFVANTDKARLFFYLRGHQPICINVKRNDVYLEKAQKLALEFWNNIQTQTAPALTANDKVVYQIAPEQELSWNTHAAEYIEIERQYQQQKALLDTLKSQLDSAKENLVSLLPADTRSLRKSGVTLTRSNKQGRINMARLDAFILEKGLKINLDDFRDESSTTYRVTTYDCDQPELSSTQAGGQQLPAQETVPVNETIAHAQVSETVEPVQTIAEQQSPQINDTVIPAIAPASFFASMTNSESSTESSITPVVDAASIQIEQTSVVHLQNEAIDQEPQPVMVAAKVDAFVFF</sequence>
<comment type="caution">
    <text evidence="3">The sequence shown here is derived from an EMBL/GenBank/DDBJ whole genome shotgun (WGS) entry which is preliminary data.</text>
</comment>
<evidence type="ECO:0000259" key="2">
    <source>
        <dbReference type="Pfam" id="PF09588"/>
    </source>
</evidence>
<reference evidence="3 4" key="1">
    <citation type="submission" date="2020-06" db="EMBL/GenBank/DDBJ databases">
        <title>Photobacterium damselae subsp. damselae comparative genomics.</title>
        <authorList>
            <person name="Osorio C.R."/>
        </authorList>
    </citation>
    <scope>NUCLEOTIDE SEQUENCE [LARGE SCALE GENOMIC DNA]</scope>
    <source>
        <strain evidence="3 4">TW250/03</strain>
    </source>
</reference>
<dbReference type="InterPro" id="IPR017482">
    <property type="entry name" value="Lambda-type_endonuclease"/>
</dbReference>
<dbReference type="AlphaFoldDB" id="A0A850QQJ3"/>
<organism evidence="3 4">
    <name type="scientific">Photobacterium damselae subsp. damselae</name>
    <name type="common">Listonella damsela</name>
    <dbReference type="NCBI Taxonomy" id="85581"/>
    <lineage>
        <taxon>Bacteria</taxon>
        <taxon>Pseudomonadati</taxon>
        <taxon>Pseudomonadota</taxon>
        <taxon>Gammaproteobacteria</taxon>
        <taxon>Vibrionales</taxon>
        <taxon>Vibrionaceae</taxon>
        <taxon>Photobacterium</taxon>
    </lineage>
</organism>
<accession>A0A850QQJ3</accession>
<name>A0A850QQJ3_PHODD</name>
<dbReference type="InterPro" id="IPR051703">
    <property type="entry name" value="NF-kappa-B_Signaling_Reg"/>
</dbReference>
<dbReference type="PANTHER" id="PTHR46609:SF6">
    <property type="entry name" value="EXONUCLEASE, PHAGE-TYPE_RECB, C-TERMINAL DOMAIN-CONTAINING PROTEIN-RELATED"/>
    <property type="match status" value="1"/>
</dbReference>
<dbReference type="SUPFAM" id="SSF52980">
    <property type="entry name" value="Restriction endonuclease-like"/>
    <property type="match status" value="1"/>
</dbReference>
<feature type="coiled-coil region" evidence="1">
    <location>
        <begin position="223"/>
        <end position="250"/>
    </location>
</feature>
<dbReference type="InterPro" id="IPR019080">
    <property type="entry name" value="YqaJ_viral_recombinase"/>
</dbReference>